<evidence type="ECO:0000256" key="1">
    <source>
        <dbReference type="SAM" id="MobiDB-lite"/>
    </source>
</evidence>
<feature type="compositionally biased region" description="Basic and acidic residues" evidence="1">
    <location>
        <begin position="1062"/>
        <end position="1072"/>
    </location>
</feature>
<accession>A0A9K3CQ27</accession>
<dbReference type="SMART" id="SM00320">
    <property type="entry name" value="WD40"/>
    <property type="match status" value="3"/>
</dbReference>
<evidence type="ECO:0000313" key="3">
    <source>
        <dbReference type="Proteomes" id="UP000265618"/>
    </source>
</evidence>
<dbReference type="Gene3D" id="2.130.10.10">
    <property type="entry name" value="YVTN repeat-like/Quinoprotein amine dehydrogenase"/>
    <property type="match status" value="1"/>
</dbReference>
<feature type="region of interest" description="Disordered" evidence="1">
    <location>
        <begin position="352"/>
        <end position="380"/>
    </location>
</feature>
<feature type="region of interest" description="Disordered" evidence="1">
    <location>
        <begin position="631"/>
        <end position="758"/>
    </location>
</feature>
<feature type="compositionally biased region" description="Basic and acidic residues" evidence="1">
    <location>
        <begin position="633"/>
        <end position="645"/>
    </location>
</feature>
<feature type="compositionally biased region" description="Polar residues" evidence="1">
    <location>
        <begin position="675"/>
        <end position="686"/>
    </location>
</feature>
<proteinExistence type="predicted"/>
<protein>
    <submittedName>
        <fullName evidence="2">Uncharacterized protein</fullName>
    </submittedName>
</protein>
<feature type="compositionally biased region" description="Basic and acidic residues" evidence="1">
    <location>
        <begin position="978"/>
        <end position="1015"/>
    </location>
</feature>
<feature type="compositionally biased region" description="Polar residues" evidence="1">
    <location>
        <begin position="717"/>
        <end position="726"/>
    </location>
</feature>
<feature type="compositionally biased region" description="Low complexity" evidence="1">
    <location>
        <begin position="78"/>
        <end position="102"/>
    </location>
</feature>
<feature type="compositionally biased region" description="Polar residues" evidence="1">
    <location>
        <begin position="1029"/>
        <end position="1043"/>
    </location>
</feature>
<feature type="compositionally biased region" description="Basic and acidic residues" evidence="1">
    <location>
        <begin position="660"/>
        <end position="669"/>
    </location>
</feature>
<feature type="region of interest" description="Disordered" evidence="1">
    <location>
        <begin position="970"/>
        <end position="1092"/>
    </location>
</feature>
<dbReference type="InterPro" id="IPR001680">
    <property type="entry name" value="WD40_rpt"/>
</dbReference>
<feature type="region of interest" description="Disordered" evidence="1">
    <location>
        <begin position="119"/>
        <end position="148"/>
    </location>
</feature>
<dbReference type="EMBL" id="BDIP01000124">
    <property type="protein sequence ID" value="GIQ80213.1"/>
    <property type="molecule type" value="Genomic_DNA"/>
</dbReference>
<dbReference type="Proteomes" id="UP000265618">
    <property type="component" value="Unassembled WGS sequence"/>
</dbReference>
<comment type="caution">
    <text evidence="2">The sequence shown here is derived from an EMBL/GenBank/DDBJ whole genome shotgun (WGS) entry which is preliminary data.</text>
</comment>
<organism evidence="2 3">
    <name type="scientific">Kipferlia bialata</name>
    <dbReference type="NCBI Taxonomy" id="797122"/>
    <lineage>
        <taxon>Eukaryota</taxon>
        <taxon>Metamonada</taxon>
        <taxon>Carpediemonas-like organisms</taxon>
        <taxon>Kipferlia</taxon>
    </lineage>
</organism>
<name>A0A9K3CQ27_9EUKA</name>
<feature type="compositionally biased region" description="Polar residues" evidence="1">
    <location>
        <begin position="647"/>
        <end position="658"/>
    </location>
</feature>
<feature type="region of interest" description="Disordered" evidence="1">
    <location>
        <begin position="52"/>
        <end position="102"/>
    </location>
</feature>
<evidence type="ECO:0000313" key="2">
    <source>
        <dbReference type="EMBL" id="GIQ80213.1"/>
    </source>
</evidence>
<feature type="compositionally biased region" description="Low complexity" evidence="1">
    <location>
        <begin position="695"/>
        <end position="707"/>
    </location>
</feature>
<dbReference type="InterPro" id="IPR015943">
    <property type="entry name" value="WD40/YVTN_repeat-like_dom_sf"/>
</dbReference>
<reference evidence="2 3" key="1">
    <citation type="journal article" date="2018" name="PLoS ONE">
        <title>The draft genome of Kipferlia bialata reveals reductive genome evolution in fornicate parasites.</title>
        <authorList>
            <person name="Tanifuji G."/>
            <person name="Takabayashi S."/>
            <person name="Kume K."/>
            <person name="Takagi M."/>
            <person name="Nakayama T."/>
            <person name="Kamikawa R."/>
            <person name="Inagaki Y."/>
            <person name="Hashimoto T."/>
        </authorList>
    </citation>
    <scope>NUCLEOTIDE SEQUENCE [LARGE SCALE GENOMIC DNA]</scope>
    <source>
        <strain evidence="2">NY0173</strain>
    </source>
</reference>
<dbReference type="InterPro" id="IPR036322">
    <property type="entry name" value="WD40_repeat_dom_sf"/>
</dbReference>
<gene>
    <name evidence="2" type="ORF">KIPB_000974</name>
</gene>
<sequence length="1497" mass="160404">MDTPSMSELSMGAAVSSEVAQKRLNELFLAFLSSPEMLGRVMTVVEDIKAGREVTGSPVRADSALRSPTPSTPPTPLSPSGSVMSPSSLCSSPSLSPTIPSPTRGLETFVSLSPSPVLDREAKHVPSSTPSLSSSFRERESQGETAEGKIPNLMSLIVKQPVEQHRLEKRLLSVVQAAFPEGLTFHSRLPWPLYLSGFDHSGLEDNIAQSAQYERERSLPPSLSLIPSLPPPSNPSPTPGPHLVDVWSRHIFSGGCSLDTFTGDTLNLTHLYVSDMFLLMSVLRRLPTVKHLMLDMPRVHRKRFFRGNVQFSTLHIYNSAEAVVPTAAVPISSAPGDKSSLSTSLLPPIREESVDAAEPSTPRSLDPDHSFTHHSPARPTALTHLDTDKAQAGTGSGVIDSLLKVLKLRLKEDPVRRAKAASEAAPLPTPTLIPVVVQSDTLSLFEGAATAVPIRPIMHLTHPAGLVGIHTAQVLMGIPFERVDPAQPLDLLVTVPKGGAVRQEFTTSLNVKQILRDAGIHLCPEDLSRATPVAKGRSDPIEVEFTRGKAGESIVPVPDELPGECHDDLTSVLSVYLYNNGHHHHGHQSLHPFSVVSLSQDGHAEGSEVGTETAATAPSIVTVNTQCYYSTRADSDTGSRDRELDTEGSQSEYLSVQGEQRAEGVEHDPALPTLDTLSPVTSTTDTPEAHPIPTLPSYLSLHSHSPTASEGAEVGSTLISEGSESGTEVVWEEQEDEEREQEEGEMDPVREADPSGGLYTHGGRPGFLASEMPQDNQAPTYSVVDDDLGDDRGASVVTQETEGIQLSDADTQPLDSMGQRIWHLYAAMRESLSYTTATDTLKGSDTDLAAECVVQSIIKALPAAALQRRRALLTQGGYREMVSALIPSVQTLDGEALTPEGRAAARRSLMNSGAFPHPAFRRTLGVTGGDRLSSALWECGVTDHTHGRQSRHAVRVQCLSRVETPRLFSHTQVCTPHSDTKGAEGKEGREGEGDGKGGKDKKGEKGRKGDKDKSKGGKHPPSPNRSRDTQSQSSYAPMTSRSSRAPFFPESDASLPLPPHSVAEREREKDGQGVESDAVMSPPKQPSGLLGDPLLRLRDHFGYSSCFDMDPESGYICIGTRSGNMYLGDGSVPPLDWCHGLSVDRSALSKETQHTLKRPIVSPFHPDHIVPVPHTWTGTRAPVTAVTWMRGGCVAGGTADGKVCLVSREQMVYAGLHASPHSRPSRPFVSRYVGSRYTQVPGDTAVSAALSHTLDLSLALLPKSGGHRHRVPVSSLAGLGSGLLGVSLSGHARVPLIDTVSMRVTGEVSVGDGVWGVSHMSPLMPPSSDRAAPMLLAAVHRDMHLYDTRSSLTRPALSVHTPRPVTSIAAHPTGAAVAVGALDGMVAVYDIRAGTKLYQKCHRSVGDIRNETQVGFVGDRGRRLAVGGTRDSYLSIYDTHTSRIYLETEVSYAVAQGETGGVCGIRQIGRQGVSYHIPLLVQNSVTADVITCDISSQ</sequence>
<feature type="compositionally biased region" description="Acidic residues" evidence="1">
    <location>
        <begin position="730"/>
        <end position="746"/>
    </location>
</feature>
<keyword evidence="3" id="KW-1185">Reference proteome</keyword>
<feature type="compositionally biased region" description="Low complexity" evidence="1">
    <location>
        <begin position="126"/>
        <end position="135"/>
    </location>
</feature>
<dbReference type="SUPFAM" id="SSF50978">
    <property type="entry name" value="WD40 repeat-like"/>
    <property type="match status" value="1"/>
</dbReference>